<keyword evidence="2" id="KW-1185">Reference proteome</keyword>
<evidence type="ECO:0000313" key="2">
    <source>
        <dbReference type="Proteomes" id="UP000501690"/>
    </source>
</evidence>
<proteinExistence type="predicted"/>
<organism evidence="1 2">
    <name type="scientific">Vigna unguiculata</name>
    <name type="common">Cowpea</name>
    <dbReference type="NCBI Taxonomy" id="3917"/>
    <lineage>
        <taxon>Eukaryota</taxon>
        <taxon>Viridiplantae</taxon>
        <taxon>Streptophyta</taxon>
        <taxon>Embryophyta</taxon>
        <taxon>Tracheophyta</taxon>
        <taxon>Spermatophyta</taxon>
        <taxon>Magnoliopsida</taxon>
        <taxon>eudicotyledons</taxon>
        <taxon>Gunneridae</taxon>
        <taxon>Pentapetalae</taxon>
        <taxon>rosids</taxon>
        <taxon>fabids</taxon>
        <taxon>Fabales</taxon>
        <taxon>Fabaceae</taxon>
        <taxon>Papilionoideae</taxon>
        <taxon>50 kb inversion clade</taxon>
        <taxon>NPAAA clade</taxon>
        <taxon>indigoferoid/millettioid clade</taxon>
        <taxon>Phaseoleae</taxon>
        <taxon>Vigna</taxon>
    </lineage>
</organism>
<reference evidence="1 2" key="1">
    <citation type="submission" date="2019-04" db="EMBL/GenBank/DDBJ databases">
        <title>An improved genome assembly and genetic linkage map for asparagus bean, Vigna unguiculata ssp. sesquipedialis.</title>
        <authorList>
            <person name="Xia Q."/>
            <person name="Zhang R."/>
            <person name="Dong Y."/>
        </authorList>
    </citation>
    <scope>NUCLEOTIDE SEQUENCE [LARGE SCALE GENOMIC DNA]</scope>
    <source>
        <tissue evidence="1">Leaf</tissue>
    </source>
</reference>
<dbReference type="EMBL" id="CP039345">
    <property type="protein sequence ID" value="QCD79480.1"/>
    <property type="molecule type" value="Genomic_DNA"/>
</dbReference>
<dbReference type="Proteomes" id="UP000501690">
    <property type="component" value="Linkage Group LG1"/>
</dbReference>
<dbReference type="AlphaFoldDB" id="A0A4D6KS05"/>
<evidence type="ECO:0000313" key="1">
    <source>
        <dbReference type="EMBL" id="QCD79480.1"/>
    </source>
</evidence>
<sequence length="56" mass="6145">MAASPASIGVAGKLAMWWRGGVVKRRWGRAVADWSHVVGVRRRDGCIVEEEALILN</sequence>
<name>A0A4D6KS05_VIGUN</name>
<accession>A0A4D6KS05</accession>
<protein>
    <submittedName>
        <fullName evidence="1">Uncharacterized protein</fullName>
    </submittedName>
</protein>
<gene>
    <name evidence="1" type="ORF">DEO72_LG1g3122</name>
</gene>